<feature type="region of interest" description="Disordered" evidence="4">
    <location>
        <begin position="776"/>
        <end position="1096"/>
    </location>
</feature>
<sequence length="1413" mass="151590">MSSVQDALNVETTENLGFKFLFSKQLIDAFNEDIPFANLSNVSIHPSKNLLSIGSSQTVSVYDLQSVRDESVTALNTYEFTTNVVGVFFVGNKLAAVLEDGSTWVTKLNPFEWENYWNGNTTSKVISSSIFDGEVLLLSDEKVMFKISLSQKESNEQLDSISDCIAFDTLDRKLYALHKNGSISIFDEKLTVTANIEKPSLDEPNEPLTIKTLSNTTVLVAYGEPVDLSEEDVMYDFTAYFVDLNTQTFTPSTDIAPPYSTVKRSPSYYSETIYKLTETLPQLFIVGSSCASEVSISTSKEIYKPDQDAACAILPINSQTDNDTQPVGIALDVFSTGTVHDPCSGVESADNLPILYVLTNLGELYCWALYHHSALQDSSFTIEPTKSEILQSFQLLSGKCEESSVAAIKPDTSSSPFKAANPSESAVKDVSRTSSLFDTTKAFAQGFSLDETKTFDNGSSGLNNPITTSRPDSSSTFGKPAFGQGAFEKSNSSSQNPASSSAFGVPRLGVDSIGTSAAFGKPSFGSNTTDIQSAFGKPGFGSSSAETPSPFGKPMFGPNASETPSPFGKPNFGSNTSDTPSPFGKPSFGPNPTEKSNAFGQTSSSSTNFGTQPTGSSPGFGKPSFGAFNSGINSTEPGISSGASAFGTPAFGTPAFGTPAFGTPAFGTSAFGKEKANVKDTTTRTIEKTAFGTTPFGTKINSSTESPFGKPSFGTSPFSTNSNLKTETGVFNASQSFASPFSAFGKDQKTTDPFSHINTKTEDDKSFDFAKFGKSLSSSNELSSSAAVSDSVASKELSDSTVEEDETDQSSHSESTVDDNSYGSEQNDASDASVTRTAEEENSLSEEDNGQPDQNSDLVSPSSSDDLDSSSETENGSGSEEPNLEREEDDVAEVEEKEESQTAVGNSPVNQREEDASSKSEEVEGDSGIAKMEDSSNSVASFANRIKKAANISTENFSNTLMDRKTSDHKESSPFSGFTDSLSNNKGSTPAFSFANFNRDDSTATPTFSENYSPSKKVSTEDHENKSTSIGRVEQGTEAAIGWDDKKVEESQDSKDELPSLDETTQDTEAPAVIRQKTSSISSSPIPAESSSTKVDKHANTAEKIYVSQQVQATVSSKSTATQCCGSEVKDSAIQAFENEEGYLAEQNVPASQKYFISAARLTNFSTLSVDEVVQAIEKTNAQVLANTQVLRLNIENLGEFINDHSLTTLTRTENTISNIASWKLGEAAAFLEILCSKVEQDRELELSTKKLSQSTSVVPNAEIVVASLKRQFDSLADSIKSVNNPNRKLSWSQLHLSTTVKKKLEEVSSKLDEIKITIQTLKLFNVGNTKETIETVQQLSANGGIGRTDLLSEIQSLRGEISGLKLSIENGNQFETERVLTNGIPSSLPLFETTLELNTKQQLGDFFSSVNL</sequence>
<feature type="compositionally biased region" description="Polar residues" evidence="4">
    <location>
        <begin position="901"/>
        <end position="910"/>
    </location>
</feature>
<gene>
    <name evidence="6" type="ORF">KLDO_g3737</name>
</gene>
<feature type="compositionally biased region" description="Low complexity" evidence="4">
    <location>
        <begin position="490"/>
        <end position="501"/>
    </location>
</feature>
<dbReference type="SUPFAM" id="SSF117289">
    <property type="entry name" value="Nucleoporin domain"/>
    <property type="match status" value="1"/>
</dbReference>
<organism evidence="6 7">
    <name type="scientific">Kluyveromyces dobzhanskii CBS 2104</name>
    <dbReference type="NCBI Taxonomy" id="1427455"/>
    <lineage>
        <taxon>Eukaryota</taxon>
        <taxon>Fungi</taxon>
        <taxon>Dikarya</taxon>
        <taxon>Ascomycota</taxon>
        <taxon>Saccharomycotina</taxon>
        <taxon>Saccharomycetes</taxon>
        <taxon>Saccharomycetales</taxon>
        <taxon>Saccharomycetaceae</taxon>
        <taxon>Kluyveromyces</taxon>
    </lineage>
</organism>
<feature type="compositionally biased region" description="Polar residues" evidence="4">
    <location>
        <begin position="455"/>
        <end position="477"/>
    </location>
</feature>
<feature type="compositionally biased region" description="Polar residues" evidence="4">
    <location>
        <begin position="810"/>
        <end position="836"/>
    </location>
</feature>
<feature type="region of interest" description="Disordered" evidence="4">
    <location>
        <begin position="689"/>
        <end position="725"/>
    </location>
</feature>
<feature type="compositionally biased region" description="Basic and acidic residues" evidence="4">
    <location>
        <begin position="911"/>
        <end position="922"/>
    </location>
</feature>
<dbReference type="Gene3D" id="2.130.10.10">
    <property type="entry name" value="YVTN repeat-like/Quinoprotein amine dehydrogenase"/>
    <property type="match status" value="1"/>
</dbReference>
<feature type="compositionally biased region" description="Polar residues" evidence="4">
    <location>
        <begin position="1003"/>
        <end position="1017"/>
    </location>
</feature>
<feature type="compositionally biased region" description="Polar residues" evidence="4">
    <location>
        <begin position="973"/>
        <end position="991"/>
    </location>
</feature>
<dbReference type="OrthoDB" id="248320at2759"/>
<feature type="compositionally biased region" description="Polar residues" evidence="4">
    <location>
        <begin position="593"/>
        <end position="612"/>
    </location>
</feature>
<feature type="compositionally biased region" description="Low complexity" evidence="4">
    <location>
        <begin position="613"/>
        <end position="628"/>
    </location>
</feature>
<feature type="compositionally biased region" description="Polar residues" evidence="4">
    <location>
        <begin position="951"/>
        <end position="961"/>
    </location>
</feature>
<keyword evidence="2" id="KW-0813">Transport</keyword>
<feature type="compositionally biased region" description="Low complexity" evidence="4">
    <location>
        <begin position="872"/>
        <end position="881"/>
    </location>
</feature>
<evidence type="ECO:0000313" key="6">
    <source>
        <dbReference type="EMBL" id="CDO95500.1"/>
    </source>
</evidence>
<proteinExistence type="predicted"/>
<accession>A0A0A8LBD8</accession>
<evidence type="ECO:0000256" key="2">
    <source>
        <dbReference type="ARBA" id="ARBA00022448"/>
    </source>
</evidence>
<dbReference type="InterPro" id="IPR039462">
    <property type="entry name" value="Nup159/Nup146_N"/>
</dbReference>
<feature type="region of interest" description="Disordered" evidence="4">
    <location>
        <begin position="454"/>
        <end position="501"/>
    </location>
</feature>
<evidence type="ECO:0000256" key="1">
    <source>
        <dbReference type="ARBA" id="ARBA00004123"/>
    </source>
</evidence>
<protein>
    <submittedName>
        <fullName evidence="6">WGS project CCBQ000000000 data, contig 00015</fullName>
    </submittedName>
</protein>
<evidence type="ECO:0000256" key="4">
    <source>
        <dbReference type="SAM" id="MobiDB-lite"/>
    </source>
</evidence>
<feature type="region of interest" description="Disordered" evidence="4">
    <location>
        <begin position="529"/>
        <end position="647"/>
    </location>
</feature>
<dbReference type="EMBL" id="CCBQ010000045">
    <property type="protein sequence ID" value="CDO95500.1"/>
    <property type="molecule type" value="Genomic_DNA"/>
</dbReference>
<feature type="compositionally biased region" description="Polar residues" evidence="4">
    <location>
        <begin position="630"/>
        <end position="643"/>
    </location>
</feature>
<comment type="caution">
    <text evidence="6">The sequence shown here is derived from an EMBL/GenBank/DDBJ whole genome shotgun (WGS) entry which is preliminary data.</text>
</comment>
<feature type="compositionally biased region" description="Acidic residues" evidence="4">
    <location>
        <begin position="840"/>
        <end position="850"/>
    </location>
</feature>
<feature type="compositionally biased region" description="Basic and acidic residues" evidence="4">
    <location>
        <begin position="1043"/>
        <end position="1058"/>
    </location>
</feature>
<dbReference type="Pfam" id="PF16755">
    <property type="entry name" value="Beta-prop_NUP159_NUP214"/>
    <property type="match status" value="1"/>
</dbReference>
<dbReference type="Proteomes" id="UP000031516">
    <property type="component" value="Unassembled WGS sequence"/>
</dbReference>
<keyword evidence="7" id="KW-1185">Reference proteome</keyword>
<feature type="compositionally biased region" description="Low complexity" evidence="4">
    <location>
        <begin position="776"/>
        <end position="794"/>
    </location>
</feature>
<feature type="region of interest" description="Disordered" evidence="4">
    <location>
        <begin position="742"/>
        <end position="761"/>
    </location>
</feature>
<evidence type="ECO:0000259" key="5">
    <source>
        <dbReference type="Pfam" id="PF16755"/>
    </source>
</evidence>
<dbReference type="InterPro" id="IPR015943">
    <property type="entry name" value="WD40/YVTN_repeat-like_dom_sf"/>
</dbReference>
<evidence type="ECO:0000256" key="3">
    <source>
        <dbReference type="ARBA" id="ARBA00023242"/>
    </source>
</evidence>
<feature type="domain" description="Nucleoporin Nup159/Nup146 N-terminal" evidence="5">
    <location>
        <begin position="35"/>
        <end position="364"/>
    </location>
</feature>
<evidence type="ECO:0000313" key="7">
    <source>
        <dbReference type="Proteomes" id="UP000031516"/>
    </source>
</evidence>
<feature type="compositionally biased region" description="Basic and acidic residues" evidence="4">
    <location>
        <begin position="962"/>
        <end position="972"/>
    </location>
</feature>
<feature type="compositionally biased region" description="Acidic residues" evidence="4">
    <location>
        <begin position="886"/>
        <end position="898"/>
    </location>
</feature>
<reference evidence="6 7" key="1">
    <citation type="submission" date="2014-03" db="EMBL/GenBank/DDBJ databases">
        <title>The genome of Kluyveromyces dobzhanskii.</title>
        <authorList>
            <person name="Nystedt B."/>
            <person name="Astrom S."/>
        </authorList>
    </citation>
    <scope>NUCLEOTIDE SEQUENCE [LARGE SCALE GENOMIC DNA]</scope>
    <source>
        <strain evidence="6 7">CBS 2104</strain>
    </source>
</reference>
<keyword evidence="3" id="KW-0539">Nucleus</keyword>
<name>A0A0A8LBD8_9SACH</name>
<dbReference type="GO" id="GO:0005634">
    <property type="term" value="C:nucleus"/>
    <property type="evidence" value="ECO:0007669"/>
    <property type="project" value="UniProtKB-SubCell"/>
</dbReference>
<feature type="compositionally biased region" description="Polar residues" evidence="4">
    <location>
        <begin position="691"/>
        <end position="706"/>
    </location>
</feature>
<feature type="compositionally biased region" description="Polar residues" evidence="4">
    <location>
        <begin position="713"/>
        <end position="725"/>
    </location>
</feature>
<comment type="subcellular location">
    <subcellularLocation>
        <location evidence="1">Nucleus</location>
    </subcellularLocation>
</comment>
<feature type="compositionally biased region" description="Low complexity" evidence="4">
    <location>
        <begin position="1079"/>
        <end position="1092"/>
    </location>
</feature>